<feature type="region of interest" description="Disordered" evidence="3">
    <location>
        <begin position="547"/>
        <end position="573"/>
    </location>
</feature>
<feature type="region of interest" description="Disordered" evidence="3">
    <location>
        <begin position="1"/>
        <end position="292"/>
    </location>
</feature>
<dbReference type="InterPro" id="IPR001878">
    <property type="entry name" value="Znf_CCHC"/>
</dbReference>
<dbReference type="GO" id="GO:0006397">
    <property type="term" value="P:mRNA processing"/>
    <property type="evidence" value="ECO:0007669"/>
    <property type="project" value="UniProtKB-KW"/>
</dbReference>
<dbReference type="Gene3D" id="4.10.60.10">
    <property type="entry name" value="Zinc finger, CCHC-type"/>
    <property type="match status" value="1"/>
</dbReference>
<name>A0AAD5YQV9_9AGAR</name>
<proteinExistence type="predicted"/>
<feature type="compositionally biased region" description="Basic and acidic residues" evidence="3">
    <location>
        <begin position="126"/>
        <end position="136"/>
    </location>
</feature>
<sequence length="902" mass="102653">MRHPETPGNAQAGTSRDKGKGTDPRNWGAAGIPDQELDADTQRVLLENVRFSQNEPVALPKKHKKRSKAKEREHRKKSKANKKAKTREEFNEARGTSVYSNASAGVANHIQRIANASKGNTASRLDNLRRIDDNLRPSKQINPHSYLGKALADARANSHQPSVNHKHNSSKGKKRGHKKTSKRSKGKGKRRHGRRKHSPSPSDSSSSDSSSSEDDPDSGHDSNSPSDDSSSSSSDSGSSTTSSTSTAASNDSDYSDSDSESSSSSDSSTGHPSRRRLRPGKTLLKPIPPGKYNGEPNPQLFFQFVRQSLDYVTDGRAPLERQVSIISNFLTDRAYVFYTREASLDPSRWNLDEFFEALFDYCFPPRLQGPATSNEIDMVTKLWYGLNRDIQQQLWLERLNPERSTYNEVLRMAETIEMSNLAAHTSAPQVPRDENNSRNNRRHRDDRDNQNNRRHRSHSRPRTSNPSRNGRRVRFEDSGFRRHGNPIDGTSSSRNFSRQDRRNFDRPRNDPRSSDKRAPSQNRHSLTDQEMERLRAENRCFRCKEVGHTSRHCPTRNNIASSSRNGPPGQRSLNNIEVSAIQQAEDLRQLAETTECEDLIELSMIDYGDYDGDAGYFTHLFDDITLPEPEPTDPGVVSSNDTQSDQDKAINPTGVRLDVRDQGALESLRLDPPMSSIDKVVAWISNFEDTPFLSEGDYYKLKDINTHTFHYSKKDTRAHKYMDHIVDKQREVIGSAKHFWLDRIAQKLLPSKWGLRVLYIPSGDVIYISNDVLCGVITIKTSYIFRWRPQSLARYIARKVYQSVHRSPPKELFDTIDRLGSDLEYFNDPILANAENVLNLAHSHHILEYPDDFIHIVKPPCFSVCTVQSGLWVMIHDHMLKEKYRISRWNLLNEKFNIVNWA</sequence>
<dbReference type="EMBL" id="JANIEX010001404">
    <property type="protein sequence ID" value="KAJ3558321.1"/>
    <property type="molecule type" value="Genomic_DNA"/>
</dbReference>
<feature type="compositionally biased region" description="Low complexity" evidence="3">
    <location>
        <begin position="260"/>
        <end position="271"/>
    </location>
</feature>
<feature type="region of interest" description="Disordered" evidence="3">
    <location>
        <begin position="422"/>
        <end position="530"/>
    </location>
</feature>
<keyword evidence="2" id="KW-0479">Metal-binding</keyword>
<evidence type="ECO:0000256" key="3">
    <source>
        <dbReference type="SAM" id="MobiDB-lite"/>
    </source>
</evidence>
<feature type="compositionally biased region" description="Basic and acidic residues" evidence="3">
    <location>
        <begin position="497"/>
        <end position="518"/>
    </location>
</feature>
<feature type="compositionally biased region" description="Low complexity" evidence="3">
    <location>
        <begin position="199"/>
        <end position="210"/>
    </location>
</feature>
<feature type="compositionally biased region" description="Basic residues" evidence="3">
    <location>
        <begin position="164"/>
        <end position="198"/>
    </location>
</feature>
<evidence type="ECO:0000313" key="5">
    <source>
        <dbReference type="EMBL" id="KAJ3558321.1"/>
    </source>
</evidence>
<keyword evidence="2" id="KW-0862">Zinc</keyword>
<keyword evidence="6" id="KW-1185">Reference proteome</keyword>
<dbReference type="PROSITE" id="PS50158">
    <property type="entry name" value="ZF_CCHC"/>
    <property type="match status" value="1"/>
</dbReference>
<feature type="compositionally biased region" description="Low complexity" evidence="3">
    <location>
        <begin position="221"/>
        <end position="252"/>
    </location>
</feature>
<dbReference type="Proteomes" id="UP001213000">
    <property type="component" value="Unassembled WGS sequence"/>
</dbReference>
<feature type="compositionally biased region" description="Basic residues" evidence="3">
    <location>
        <begin position="452"/>
        <end position="461"/>
    </location>
</feature>
<gene>
    <name evidence="5" type="ORF">NP233_g11532</name>
</gene>
<evidence type="ECO:0000256" key="2">
    <source>
        <dbReference type="PROSITE-ProRule" id="PRU00047"/>
    </source>
</evidence>
<reference evidence="5" key="1">
    <citation type="submission" date="2022-07" db="EMBL/GenBank/DDBJ databases">
        <title>Genome Sequence of Leucocoprinus birnbaumii.</title>
        <authorList>
            <person name="Buettner E."/>
        </authorList>
    </citation>
    <scope>NUCLEOTIDE SEQUENCE</scope>
    <source>
        <strain evidence="5">VT141</strain>
    </source>
</reference>
<protein>
    <recommendedName>
        <fullName evidence="4">CCHC-type domain-containing protein</fullName>
    </recommendedName>
</protein>
<dbReference type="SMART" id="SM00343">
    <property type="entry name" value="ZnF_C2HC"/>
    <property type="match status" value="1"/>
</dbReference>
<keyword evidence="2" id="KW-0863">Zinc-finger</keyword>
<feature type="compositionally biased region" description="Polar residues" evidence="3">
    <location>
        <begin position="555"/>
        <end position="573"/>
    </location>
</feature>
<dbReference type="SUPFAM" id="SSF57756">
    <property type="entry name" value="Retrovirus zinc finger-like domains"/>
    <property type="match status" value="1"/>
</dbReference>
<evidence type="ECO:0000259" key="4">
    <source>
        <dbReference type="PROSITE" id="PS50158"/>
    </source>
</evidence>
<keyword evidence="1" id="KW-0507">mRNA processing</keyword>
<feature type="region of interest" description="Disordered" evidence="3">
    <location>
        <begin position="628"/>
        <end position="649"/>
    </location>
</feature>
<dbReference type="GO" id="GO:0003676">
    <property type="term" value="F:nucleic acid binding"/>
    <property type="evidence" value="ECO:0007669"/>
    <property type="project" value="InterPro"/>
</dbReference>
<evidence type="ECO:0000256" key="1">
    <source>
        <dbReference type="ARBA" id="ARBA00022664"/>
    </source>
</evidence>
<dbReference type="GO" id="GO:0008270">
    <property type="term" value="F:zinc ion binding"/>
    <property type="evidence" value="ECO:0007669"/>
    <property type="project" value="UniProtKB-KW"/>
</dbReference>
<organism evidence="5 6">
    <name type="scientific">Leucocoprinus birnbaumii</name>
    <dbReference type="NCBI Taxonomy" id="56174"/>
    <lineage>
        <taxon>Eukaryota</taxon>
        <taxon>Fungi</taxon>
        <taxon>Dikarya</taxon>
        <taxon>Basidiomycota</taxon>
        <taxon>Agaricomycotina</taxon>
        <taxon>Agaricomycetes</taxon>
        <taxon>Agaricomycetidae</taxon>
        <taxon>Agaricales</taxon>
        <taxon>Agaricineae</taxon>
        <taxon>Agaricaceae</taxon>
        <taxon>Leucocoprinus</taxon>
    </lineage>
</organism>
<comment type="caution">
    <text evidence="5">The sequence shown here is derived from an EMBL/GenBank/DDBJ whole genome shotgun (WGS) entry which is preliminary data.</text>
</comment>
<dbReference type="AlphaFoldDB" id="A0AAD5YQV9"/>
<feature type="compositionally biased region" description="Basic residues" evidence="3">
    <location>
        <begin position="60"/>
        <end position="85"/>
    </location>
</feature>
<dbReference type="InterPro" id="IPR036875">
    <property type="entry name" value="Znf_CCHC_sf"/>
</dbReference>
<accession>A0AAD5YQV9</accession>
<feature type="domain" description="CCHC-type" evidence="4">
    <location>
        <begin position="539"/>
        <end position="554"/>
    </location>
</feature>
<evidence type="ECO:0000313" key="6">
    <source>
        <dbReference type="Proteomes" id="UP001213000"/>
    </source>
</evidence>